<keyword evidence="4 6" id="KW-1133">Transmembrane helix</keyword>
<keyword evidence="5 6" id="KW-0472">Membrane</keyword>
<dbReference type="PANTHER" id="PTHR31552">
    <property type="entry name" value="SERPENTINE RECEPTOR CLASS GAMMA"/>
    <property type="match status" value="1"/>
</dbReference>
<keyword evidence="8" id="KW-1185">Reference proteome</keyword>
<accession>A0AAD4R2T0</accession>
<dbReference type="PANTHER" id="PTHR31552:SF8">
    <property type="entry name" value="SERPENTINE RECEPTOR CLASS GAMMA"/>
    <property type="match status" value="1"/>
</dbReference>
<dbReference type="SUPFAM" id="SSF81321">
    <property type="entry name" value="Family A G protein-coupled receptor-like"/>
    <property type="match status" value="1"/>
</dbReference>
<keyword evidence="3 6" id="KW-0812">Transmembrane</keyword>
<comment type="subcellular location">
    <subcellularLocation>
        <location evidence="1">Membrane</location>
        <topology evidence="1">Multi-pass membrane protein</topology>
    </subcellularLocation>
</comment>
<sequence>MGSILSQYSYPPVIFSLIISVPSIVLYVIEVIIMLRQKHNFDSPFYRLFIARSLCNFVNYFCTSLPDRFGRVGWFRSFFEVLPPKFLAFSSFFNHYTFHADNLSTAIILINRLTLILFPSVHKKMWKYLFYISLIVIFGTPLFFSAPMLGYDFRVRPQNDNWTFTFDFNKEEGKQYFKPVTTAAFSAVLFCGICGVLNILTVIFYRRSARQLDLRGNAWKQDQKIYRMQQKIESRLTVYAIITFMAQMCMAIMQIMIYLTTSDSFASDTWFLATINQSCWVNDLCMIVLPSWCLLWASSKVKSSIVRLLNMCGVSFAENSGKVEELNMNNFMSKSNTITRSASFNTVSI</sequence>
<comment type="caution">
    <text evidence="7">The sequence shown here is derived from an EMBL/GenBank/DDBJ whole genome shotgun (WGS) entry which is preliminary data.</text>
</comment>
<evidence type="ECO:0000256" key="5">
    <source>
        <dbReference type="ARBA" id="ARBA00023136"/>
    </source>
</evidence>
<dbReference type="AlphaFoldDB" id="A0AAD4R2T0"/>
<evidence type="ECO:0000256" key="1">
    <source>
        <dbReference type="ARBA" id="ARBA00004141"/>
    </source>
</evidence>
<evidence type="ECO:0000256" key="6">
    <source>
        <dbReference type="RuleBase" id="RU280813"/>
    </source>
</evidence>
<feature type="transmembrane region" description="Helical" evidence="6">
    <location>
        <begin position="183"/>
        <end position="205"/>
    </location>
</feature>
<evidence type="ECO:0000256" key="3">
    <source>
        <dbReference type="ARBA" id="ARBA00022692"/>
    </source>
</evidence>
<dbReference type="Pfam" id="PF02118">
    <property type="entry name" value="Srg"/>
    <property type="match status" value="1"/>
</dbReference>
<gene>
    <name evidence="7" type="ORF">DdX_13296</name>
</gene>
<evidence type="ECO:0000256" key="2">
    <source>
        <dbReference type="ARBA" id="ARBA00005692"/>
    </source>
</evidence>
<dbReference type="GO" id="GO:0007606">
    <property type="term" value="P:sensory perception of chemical stimulus"/>
    <property type="evidence" value="ECO:0007669"/>
    <property type="project" value="UniProtKB-UniRule"/>
</dbReference>
<feature type="transmembrane region" description="Helical" evidence="6">
    <location>
        <begin position="12"/>
        <end position="33"/>
    </location>
</feature>
<dbReference type="EMBL" id="JAKKPZ010000051">
    <property type="protein sequence ID" value="KAI1706065.1"/>
    <property type="molecule type" value="Genomic_DNA"/>
</dbReference>
<evidence type="ECO:0000313" key="7">
    <source>
        <dbReference type="EMBL" id="KAI1706065.1"/>
    </source>
</evidence>
<protein>
    <recommendedName>
        <fullName evidence="6">Serpentine receptor class gamma</fullName>
    </recommendedName>
</protein>
<evidence type="ECO:0000313" key="8">
    <source>
        <dbReference type="Proteomes" id="UP001201812"/>
    </source>
</evidence>
<dbReference type="Proteomes" id="UP001201812">
    <property type="component" value="Unassembled WGS sequence"/>
</dbReference>
<dbReference type="InterPro" id="IPR000609">
    <property type="entry name" value="7TM_GPCR_serpentine_rcpt_Srg"/>
</dbReference>
<feature type="transmembrane region" description="Helical" evidence="6">
    <location>
        <begin position="280"/>
        <end position="297"/>
    </location>
</feature>
<dbReference type="GO" id="GO:0004888">
    <property type="term" value="F:transmembrane signaling receptor activity"/>
    <property type="evidence" value="ECO:0007669"/>
    <property type="project" value="InterPro"/>
</dbReference>
<comment type="caution">
    <text evidence="6">Lacks conserved residue(s) required for the propagation of feature annotation.</text>
</comment>
<name>A0AAD4R2T0_9BILA</name>
<dbReference type="Gene3D" id="1.20.1070.10">
    <property type="entry name" value="Rhodopsin 7-helix transmembrane proteins"/>
    <property type="match status" value="1"/>
</dbReference>
<feature type="transmembrane region" description="Helical" evidence="6">
    <location>
        <begin position="236"/>
        <end position="260"/>
    </location>
</feature>
<proteinExistence type="inferred from homology"/>
<reference evidence="7" key="1">
    <citation type="submission" date="2022-01" db="EMBL/GenBank/DDBJ databases">
        <title>Genome Sequence Resource for Two Populations of Ditylenchus destructor, the Migratory Endoparasitic Phytonematode.</title>
        <authorList>
            <person name="Zhang H."/>
            <person name="Lin R."/>
            <person name="Xie B."/>
        </authorList>
    </citation>
    <scope>NUCLEOTIDE SEQUENCE</scope>
    <source>
        <strain evidence="7">BazhouSP</strain>
    </source>
</reference>
<comment type="similarity">
    <text evidence="2 6">Belongs to the nematode receptor-like protein srg family.</text>
</comment>
<evidence type="ECO:0000256" key="4">
    <source>
        <dbReference type="ARBA" id="ARBA00022989"/>
    </source>
</evidence>
<dbReference type="GO" id="GO:0016020">
    <property type="term" value="C:membrane"/>
    <property type="evidence" value="ECO:0007669"/>
    <property type="project" value="UniProtKB-SubCell"/>
</dbReference>
<feature type="transmembrane region" description="Helical" evidence="6">
    <location>
        <begin position="103"/>
        <end position="121"/>
    </location>
</feature>
<organism evidence="7 8">
    <name type="scientific">Ditylenchus destructor</name>
    <dbReference type="NCBI Taxonomy" id="166010"/>
    <lineage>
        <taxon>Eukaryota</taxon>
        <taxon>Metazoa</taxon>
        <taxon>Ecdysozoa</taxon>
        <taxon>Nematoda</taxon>
        <taxon>Chromadorea</taxon>
        <taxon>Rhabditida</taxon>
        <taxon>Tylenchina</taxon>
        <taxon>Tylenchomorpha</taxon>
        <taxon>Sphaerularioidea</taxon>
        <taxon>Anguinidae</taxon>
        <taxon>Anguininae</taxon>
        <taxon>Ditylenchus</taxon>
    </lineage>
</organism>
<feature type="transmembrane region" description="Helical" evidence="6">
    <location>
        <begin position="128"/>
        <end position="149"/>
    </location>
</feature>